<comment type="caution">
    <text evidence="1">The sequence shown here is derived from an EMBL/GenBank/DDBJ whole genome shotgun (WGS) entry which is preliminary data.</text>
</comment>
<sequence>MAQLVASGCALGGIGSSMVLRSNLKAVELELHEKYDYYKLPVEVSPADKTAPEGTTPCHLSPLYPTAWIGSLNIGV</sequence>
<protein>
    <submittedName>
        <fullName evidence="1">Uncharacterized protein</fullName>
    </submittedName>
</protein>
<organism evidence="1 2">
    <name type="scientific">Willisornis vidua</name>
    <name type="common">Xingu scale-backed antbird</name>
    <dbReference type="NCBI Taxonomy" id="1566151"/>
    <lineage>
        <taxon>Eukaryota</taxon>
        <taxon>Metazoa</taxon>
        <taxon>Chordata</taxon>
        <taxon>Craniata</taxon>
        <taxon>Vertebrata</taxon>
        <taxon>Euteleostomi</taxon>
        <taxon>Archelosauria</taxon>
        <taxon>Archosauria</taxon>
        <taxon>Dinosauria</taxon>
        <taxon>Saurischia</taxon>
        <taxon>Theropoda</taxon>
        <taxon>Coelurosauria</taxon>
        <taxon>Aves</taxon>
        <taxon>Neognathae</taxon>
        <taxon>Neoaves</taxon>
        <taxon>Telluraves</taxon>
        <taxon>Australaves</taxon>
        <taxon>Passeriformes</taxon>
        <taxon>Thamnophilidae</taxon>
        <taxon>Willisornis</taxon>
    </lineage>
</organism>
<dbReference type="EMBL" id="WHWB01033935">
    <property type="protein sequence ID" value="KAJ7415612.1"/>
    <property type="molecule type" value="Genomic_DNA"/>
</dbReference>
<name>A0ABQ9DBP7_9PASS</name>
<evidence type="ECO:0000313" key="1">
    <source>
        <dbReference type="EMBL" id="KAJ7415612.1"/>
    </source>
</evidence>
<reference evidence="1" key="1">
    <citation type="submission" date="2019-10" db="EMBL/GenBank/DDBJ databases">
        <authorList>
            <person name="Soares A.E.R."/>
            <person name="Aleixo A."/>
            <person name="Schneider P."/>
            <person name="Miyaki C.Y."/>
            <person name="Schneider M.P."/>
            <person name="Mello C."/>
            <person name="Vasconcelos A.T.R."/>
        </authorList>
    </citation>
    <scope>NUCLEOTIDE SEQUENCE</scope>
    <source>
        <tissue evidence="1">Muscle</tissue>
    </source>
</reference>
<keyword evidence="2" id="KW-1185">Reference proteome</keyword>
<dbReference type="Proteomes" id="UP001145742">
    <property type="component" value="Unassembled WGS sequence"/>
</dbReference>
<proteinExistence type="predicted"/>
<evidence type="ECO:0000313" key="2">
    <source>
        <dbReference type="Proteomes" id="UP001145742"/>
    </source>
</evidence>
<gene>
    <name evidence="1" type="ORF">WISP_77267</name>
</gene>
<accession>A0ABQ9DBP7</accession>